<dbReference type="GO" id="GO:0009055">
    <property type="term" value="F:electron transfer activity"/>
    <property type="evidence" value="ECO:0007669"/>
    <property type="project" value="InterPro"/>
</dbReference>
<dbReference type="InterPro" id="IPR036021">
    <property type="entry name" value="Tungsten_al_ferr_oxy-like_C"/>
</dbReference>
<dbReference type="GO" id="GO:0016625">
    <property type="term" value="F:oxidoreductase activity, acting on the aldehyde or oxo group of donors, iron-sulfur protein as acceptor"/>
    <property type="evidence" value="ECO:0007669"/>
    <property type="project" value="InterPro"/>
</dbReference>
<comment type="caution">
    <text evidence="2">The sequence shown here is derived from an EMBL/GenBank/DDBJ whole genome shotgun (WGS) entry which is preliminary data.</text>
</comment>
<feature type="non-terminal residue" evidence="2">
    <location>
        <position position="1"/>
    </location>
</feature>
<sequence>IPAHDPRACKAVGVTYCTSPMGADHTAGLDYRDSISKEGQVKKSRDAQILNATIDSVGYCYLALPSKAPIIYDVIAKLINARYGKDLTKDDILNIGINTIKEELAFNHSAGWTDAHNRLPEFIKKEKLPPHNEVFDISQDEIDAIFNKNFNTET</sequence>
<dbReference type="AlphaFoldDB" id="X0XBM8"/>
<dbReference type="InterPro" id="IPR001203">
    <property type="entry name" value="OxRdtase_Ald_Fedxn_C"/>
</dbReference>
<dbReference type="InterPro" id="IPR013985">
    <property type="entry name" value="Ald_Fedxn_OxRdtase_dom3"/>
</dbReference>
<proteinExistence type="predicted"/>
<evidence type="ECO:0000313" key="2">
    <source>
        <dbReference type="EMBL" id="GAG40584.1"/>
    </source>
</evidence>
<dbReference type="PANTHER" id="PTHR30038">
    <property type="entry name" value="ALDEHYDE FERREDOXIN OXIDOREDUCTASE"/>
    <property type="match status" value="1"/>
</dbReference>
<dbReference type="SUPFAM" id="SSF48310">
    <property type="entry name" value="Aldehyde ferredoxin oxidoreductase, C-terminal domains"/>
    <property type="match status" value="1"/>
</dbReference>
<name>X0XBM8_9ZZZZ</name>
<accession>X0XBM8</accession>
<dbReference type="InterPro" id="IPR051919">
    <property type="entry name" value="W-dependent_AOR"/>
</dbReference>
<evidence type="ECO:0000259" key="1">
    <source>
        <dbReference type="Pfam" id="PF01314"/>
    </source>
</evidence>
<organism evidence="2">
    <name type="scientific">marine sediment metagenome</name>
    <dbReference type="NCBI Taxonomy" id="412755"/>
    <lineage>
        <taxon>unclassified sequences</taxon>
        <taxon>metagenomes</taxon>
        <taxon>ecological metagenomes</taxon>
    </lineage>
</organism>
<dbReference type="GO" id="GO:0051536">
    <property type="term" value="F:iron-sulfur cluster binding"/>
    <property type="evidence" value="ECO:0007669"/>
    <property type="project" value="InterPro"/>
</dbReference>
<dbReference type="EMBL" id="BARS01040920">
    <property type="protein sequence ID" value="GAG40584.1"/>
    <property type="molecule type" value="Genomic_DNA"/>
</dbReference>
<dbReference type="Pfam" id="PF01314">
    <property type="entry name" value="AFOR_C"/>
    <property type="match status" value="1"/>
</dbReference>
<dbReference type="Gene3D" id="1.10.599.10">
    <property type="entry name" value="Aldehyde Ferredoxin Oxidoreductase Protein, subunit A, domain 3"/>
    <property type="match status" value="1"/>
</dbReference>
<reference evidence="2" key="1">
    <citation type="journal article" date="2014" name="Front. Microbiol.">
        <title>High frequency of phylogenetically diverse reductive dehalogenase-homologous genes in deep subseafloor sedimentary metagenomes.</title>
        <authorList>
            <person name="Kawai M."/>
            <person name="Futagami T."/>
            <person name="Toyoda A."/>
            <person name="Takaki Y."/>
            <person name="Nishi S."/>
            <person name="Hori S."/>
            <person name="Arai W."/>
            <person name="Tsubouchi T."/>
            <person name="Morono Y."/>
            <person name="Uchiyama I."/>
            <person name="Ito T."/>
            <person name="Fujiyama A."/>
            <person name="Inagaki F."/>
            <person name="Takami H."/>
        </authorList>
    </citation>
    <scope>NUCLEOTIDE SEQUENCE</scope>
    <source>
        <strain evidence="2">Expedition CK06-06</strain>
    </source>
</reference>
<dbReference type="PANTHER" id="PTHR30038:SF0">
    <property type="entry name" value="TUNGSTEN-CONTAINING ALDEHYDE FERREDOXIN OXIDOREDUCTASE"/>
    <property type="match status" value="1"/>
</dbReference>
<protein>
    <recommendedName>
        <fullName evidence="1">Aldehyde ferredoxin oxidoreductase C-terminal domain-containing protein</fullName>
    </recommendedName>
</protein>
<feature type="domain" description="Aldehyde ferredoxin oxidoreductase C-terminal" evidence="1">
    <location>
        <begin position="1"/>
        <end position="130"/>
    </location>
</feature>
<gene>
    <name evidence="2" type="ORF">S01H1_62311</name>
</gene>